<dbReference type="Gene3D" id="3.30.230.70">
    <property type="entry name" value="GHMP Kinase, N-terminal domain"/>
    <property type="match status" value="1"/>
</dbReference>
<dbReference type="STRING" id="100787.A0A0G4LDQ2"/>
<evidence type="ECO:0000313" key="7">
    <source>
        <dbReference type="Proteomes" id="UP000044602"/>
    </source>
</evidence>
<dbReference type="Pfam" id="PF01138">
    <property type="entry name" value="RNase_PH"/>
    <property type="match status" value="1"/>
</dbReference>
<reference evidence="7" key="1">
    <citation type="submission" date="2015-05" db="EMBL/GenBank/DDBJ databases">
        <authorList>
            <person name="Fogelqvist Johan"/>
        </authorList>
    </citation>
    <scope>NUCLEOTIDE SEQUENCE [LARGE SCALE GENOMIC DNA]</scope>
</reference>
<keyword evidence="7" id="KW-1185">Reference proteome</keyword>
<feature type="non-terminal residue" evidence="6">
    <location>
        <position position="222"/>
    </location>
</feature>
<dbReference type="GO" id="GO:0000467">
    <property type="term" value="P:exonucleolytic trimming to generate mature 3'-end of 5.8S rRNA from tricistronic rRNA transcript (SSU-rRNA, 5.8S rRNA, LSU-rRNA)"/>
    <property type="evidence" value="ECO:0007669"/>
    <property type="project" value="TreeGrafter"/>
</dbReference>
<dbReference type="InterPro" id="IPR027408">
    <property type="entry name" value="PNPase/RNase_PH_dom_sf"/>
</dbReference>
<sequence length="222" mass="23679">MGMGMDPMAMQSMYMNGGFNPQGMGMGGFGGGYGSGSNNWNGQQSWNFGQDNYNSASAAGMGSGDFGAYNSGFQPGYNQGAYGHNDYRRNANNNFGFRGRGRGRGFYGGQGRGGYQQVIVRISAEVTVPHADRPFDGIFQLATELSPMASPHFEPGKPTDTEMLLSRLLEKTIRRSGALDMESLCLVAGAKVWSVRADVHVVSHDGNIVDAACLAAVAALRH</sequence>
<comment type="similarity">
    <text evidence="3">Belongs to the RNase PH family.</text>
</comment>
<dbReference type="GO" id="GO:0000176">
    <property type="term" value="C:nuclear exosome (RNase complex)"/>
    <property type="evidence" value="ECO:0007669"/>
    <property type="project" value="TreeGrafter"/>
</dbReference>
<dbReference type="EMBL" id="CVQH01011237">
    <property type="protein sequence ID" value="CRK20182.1"/>
    <property type="molecule type" value="Genomic_DNA"/>
</dbReference>
<evidence type="ECO:0000256" key="1">
    <source>
        <dbReference type="ARBA" id="ARBA00004123"/>
    </source>
</evidence>
<dbReference type="GO" id="GO:0071038">
    <property type="term" value="P:TRAMP-dependent tRNA surveillance pathway"/>
    <property type="evidence" value="ECO:0007669"/>
    <property type="project" value="TreeGrafter"/>
</dbReference>
<dbReference type="SUPFAM" id="SSF54211">
    <property type="entry name" value="Ribosomal protein S5 domain 2-like"/>
    <property type="match status" value="1"/>
</dbReference>
<keyword evidence="4" id="KW-0963">Cytoplasm</keyword>
<evidence type="ECO:0000256" key="2">
    <source>
        <dbReference type="ARBA" id="ARBA00004496"/>
    </source>
</evidence>
<name>A0A0G4LDQ2_VERLO</name>
<organism evidence="6 7">
    <name type="scientific">Verticillium longisporum</name>
    <name type="common">Verticillium dahliae var. longisporum</name>
    <dbReference type="NCBI Taxonomy" id="100787"/>
    <lineage>
        <taxon>Eukaryota</taxon>
        <taxon>Fungi</taxon>
        <taxon>Dikarya</taxon>
        <taxon>Ascomycota</taxon>
        <taxon>Pezizomycotina</taxon>
        <taxon>Sordariomycetes</taxon>
        <taxon>Hypocreomycetidae</taxon>
        <taxon>Glomerellales</taxon>
        <taxon>Plectosphaerellaceae</taxon>
        <taxon>Verticillium</taxon>
    </lineage>
</organism>
<dbReference type="GO" id="GO:0034476">
    <property type="term" value="P:U5 snRNA 3'-end processing"/>
    <property type="evidence" value="ECO:0007669"/>
    <property type="project" value="TreeGrafter"/>
</dbReference>
<dbReference type="GO" id="GO:0034475">
    <property type="term" value="P:U4 snRNA 3'-end processing"/>
    <property type="evidence" value="ECO:0007669"/>
    <property type="project" value="TreeGrafter"/>
</dbReference>
<dbReference type="InterPro" id="IPR020568">
    <property type="entry name" value="Ribosomal_Su5_D2-typ_SF"/>
</dbReference>
<feature type="domain" description="Exoribonuclease phosphorolytic" evidence="5">
    <location>
        <begin position="116"/>
        <end position="222"/>
    </location>
</feature>
<dbReference type="AlphaFoldDB" id="A0A0G4LDQ2"/>
<protein>
    <recommendedName>
        <fullName evidence="5">Exoribonuclease phosphorolytic domain-containing protein</fullName>
    </recommendedName>
</protein>
<dbReference type="PANTHER" id="PTHR11097">
    <property type="entry name" value="EXOSOME COMPLEX EXONUCLEASE RIBOSOMAL RNA PROCESSING PROTEIN"/>
    <property type="match status" value="1"/>
</dbReference>
<comment type="subcellular location">
    <subcellularLocation>
        <location evidence="2">Cytoplasm</location>
    </subcellularLocation>
    <subcellularLocation>
        <location evidence="1">Nucleus</location>
    </subcellularLocation>
</comment>
<proteinExistence type="inferred from homology"/>
<dbReference type="InterPro" id="IPR050590">
    <property type="entry name" value="Exosome_comp_Rrp42_subfam"/>
</dbReference>
<evidence type="ECO:0000256" key="3">
    <source>
        <dbReference type="ARBA" id="ARBA00006678"/>
    </source>
</evidence>
<dbReference type="PANTHER" id="PTHR11097:SF14">
    <property type="entry name" value="EXOSOME COMPLEX COMPONENT RRP45"/>
    <property type="match status" value="1"/>
</dbReference>
<dbReference type="GO" id="GO:0034473">
    <property type="term" value="P:U1 snRNA 3'-end processing"/>
    <property type="evidence" value="ECO:0007669"/>
    <property type="project" value="TreeGrafter"/>
</dbReference>
<dbReference type="GO" id="GO:0016075">
    <property type="term" value="P:rRNA catabolic process"/>
    <property type="evidence" value="ECO:0007669"/>
    <property type="project" value="TreeGrafter"/>
</dbReference>
<evidence type="ECO:0000259" key="5">
    <source>
        <dbReference type="Pfam" id="PF01138"/>
    </source>
</evidence>
<dbReference type="GO" id="GO:0000177">
    <property type="term" value="C:cytoplasmic exosome (RNase complex)"/>
    <property type="evidence" value="ECO:0007669"/>
    <property type="project" value="TreeGrafter"/>
</dbReference>
<evidence type="ECO:0000313" key="6">
    <source>
        <dbReference type="EMBL" id="CRK20182.1"/>
    </source>
</evidence>
<dbReference type="GO" id="GO:0071028">
    <property type="term" value="P:nuclear mRNA surveillance"/>
    <property type="evidence" value="ECO:0007669"/>
    <property type="project" value="TreeGrafter"/>
</dbReference>
<gene>
    <name evidence="6" type="ORF">BN1708_017786</name>
</gene>
<dbReference type="GO" id="GO:0035925">
    <property type="term" value="F:mRNA 3'-UTR AU-rich region binding"/>
    <property type="evidence" value="ECO:0007669"/>
    <property type="project" value="TreeGrafter"/>
</dbReference>
<dbReference type="Proteomes" id="UP000044602">
    <property type="component" value="Unassembled WGS sequence"/>
</dbReference>
<accession>A0A0G4LDQ2</accession>
<evidence type="ECO:0000256" key="4">
    <source>
        <dbReference type="ARBA" id="ARBA00022490"/>
    </source>
</evidence>
<dbReference type="GO" id="GO:0071035">
    <property type="term" value="P:nuclear polyadenylation-dependent rRNA catabolic process"/>
    <property type="evidence" value="ECO:0007669"/>
    <property type="project" value="TreeGrafter"/>
</dbReference>
<dbReference type="InterPro" id="IPR001247">
    <property type="entry name" value="ExoRNase_PH_dom1"/>
</dbReference>